<reference evidence="1" key="1">
    <citation type="journal article" date="2015" name="Nature">
        <title>Complex archaea that bridge the gap between prokaryotes and eukaryotes.</title>
        <authorList>
            <person name="Spang A."/>
            <person name="Saw J.H."/>
            <person name="Jorgensen S.L."/>
            <person name="Zaremba-Niedzwiedzka K."/>
            <person name="Martijn J."/>
            <person name="Lind A.E."/>
            <person name="van Eijk R."/>
            <person name="Schleper C."/>
            <person name="Guy L."/>
            <person name="Ettema T.J."/>
        </authorList>
    </citation>
    <scope>NUCLEOTIDE SEQUENCE</scope>
</reference>
<comment type="caution">
    <text evidence="1">The sequence shown here is derived from an EMBL/GenBank/DDBJ whole genome shotgun (WGS) entry which is preliminary data.</text>
</comment>
<organism evidence="1">
    <name type="scientific">marine sediment metagenome</name>
    <dbReference type="NCBI Taxonomy" id="412755"/>
    <lineage>
        <taxon>unclassified sequences</taxon>
        <taxon>metagenomes</taxon>
        <taxon>ecological metagenomes</taxon>
    </lineage>
</organism>
<evidence type="ECO:0000313" key="1">
    <source>
        <dbReference type="EMBL" id="KKL46955.1"/>
    </source>
</evidence>
<proteinExistence type="predicted"/>
<dbReference type="AlphaFoldDB" id="A0A0F9EPY0"/>
<dbReference type="EMBL" id="LAZR01033846">
    <property type="protein sequence ID" value="KKL46955.1"/>
    <property type="molecule type" value="Genomic_DNA"/>
</dbReference>
<gene>
    <name evidence="1" type="ORF">LCGC14_2340430</name>
</gene>
<protein>
    <submittedName>
        <fullName evidence="1">Uncharacterized protein</fullName>
    </submittedName>
</protein>
<sequence>MERAEALAVLRRLAAGIHEPTECEAVARLLERVAKSEPELSARLLEVGAVALVRLEAGR</sequence>
<accession>A0A0F9EPY0</accession>
<name>A0A0F9EPY0_9ZZZZ</name>